<feature type="region of interest" description="Disordered" evidence="1">
    <location>
        <begin position="186"/>
        <end position="219"/>
    </location>
</feature>
<reference evidence="2" key="1">
    <citation type="submission" date="2013-07" db="EMBL/GenBank/DDBJ databases">
        <title>The genome of an arbuscular mycorrhizal fungus provides insights into the evolution of the oldest plant symbiosis.</title>
        <authorList>
            <consortium name="DOE Joint Genome Institute"/>
            <person name="Tisserant E."/>
            <person name="Malbreil M."/>
            <person name="Kuo A."/>
            <person name="Kohler A."/>
            <person name="Symeonidi A."/>
            <person name="Balestrini R."/>
            <person name="Charron P."/>
            <person name="Duensing N."/>
            <person name="Frei-dit-Frey N."/>
            <person name="Gianinazzi-Pearson V."/>
            <person name="Gilbert B."/>
            <person name="Handa Y."/>
            <person name="Hijri M."/>
            <person name="Kaul R."/>
            <person name="Kawaguchi M."/>
            <person name="Krajinski F."/>
            <person name="Lammers P."/>
            <person name="Lapierre D."/>
            <person name="Masclaux F.G."/>
            <person name="Murat C."/>
            <person name="Morin E."/>
            <person name="Ndikumana S."/>
            <person name="Pagni M."/>
            <person name="Petitpierre D."/>
            <person name="Requena N."/>
            <person name="Rosikiewicz P."/>
            <person name="Riley R."/>
            <person name="Saito K."/>
            <person name="San Clemente H."/>
            <person name="Shapiro H."/>
            <person name="van Tuinen D."/>
            <person name="Becard G."/>
            <person name="Bonfante P."/>
            <person name="Paszkowski U."/>
            <person name="Shachar-Hill Y."/>
            <person name="Young J.P."/>
            <person name="Sanders I.R."/>
            <person name="Henrissat B."/>
            <person name="Rensing S.A."/>
            <person name="Grigoriev I.V."/>
            <person name="Corradi N."/>
            <person name="Roux C."/>
            <person name="Martin F."/>
        </authorList>
    </citation>
    <scope>NUCLEOTIDE SEQUENCE</scope>
    <source>
        <strain evidence="2">DAOM 197198</strain>
    </source>
</reference>
<accession>U9T0R8</accession>
<dbReference type="AlphaFoldDB" id="U9T0R8"/>
<proteinExistence type="predicted"/>
<feature type="compositionally biased region" description="Basic and acidic residues" evidence="1">
    <location>
        <begin position="190"/>
        <end position="200"/>
    </location>
</feature>
<feature type="compositionally biased region" description="Polar residues" evidence="1">
    <location>
        <begin position="201"/>
        <end position="219"/>
    </location>
</feature>
<protein>
    <submittedName>
        <fullName evidence="2">Uncharacterized protein</fullName>
    </submittedName>
</protein>
<sequence length="288" mass="33023">MVRFDVVVSPKRKSTKWTVNIERTTLKDLKDYIRELYTPPALENDGAEPNFMSDEIDIHIGTILHSKRCCSCSCQLNLLYLLRRHQIHSATFPKVCELYGLSDDPSPSIDVYPITPLDMAYEATKSIYFHCYLASGVSFYEDDFKIIPEKLIEEFKREDFMKRFTQGSVQMESSLTGRKRKAEEIDDGLVVDREAQKPVEDSQSGVKENDSNRNTGSSEVTAQNIVDLFRVAMKVRQKEIHAGIVTTRRMRAGSRMSSLQTTLMINRREHCYTTRSLASENVHTIYGN</sequence>
<evidence type="ECO:0000313" key="2">
    <source>
        <dbReference type="EMBL" id="ERZ99912.1"/>
    </source>
</evidence>
<name>U9T0R8_RHIID</name>
<dbReference type="EMBL" id="KI297594">
    <property type="protein sequence ID" value="ERZ99912.1"/>
    <property type="molecule type" value="Genomic_DNA"/>
</dbReference>
<dbReference type="VEuPathDB" id="FungiDB:RhiirFUN_024529"/>
<gene>
    <name evidence="2" type="ORF">GLOINDRAFT_9032</name>
</gene>
<dbReference type="HOGENOM" id="CLU_966907_0_0_1"/>
<evidence type="ECO:0000256" key="1">
    <source>
        <dbReference type="SAM" id="MobiDB-lite"/>
    </source>
</evidence>
<organism evidence="2">
    <name type="scientific">Rhizophagus irregularis (strain DAOM 181602 / DAOM 197198 / MUCL 43194)</name>
    <name type="common">Arbuscular mycorrhizal fungus</name>
    <name type="synonym">Glomus intraradices</name>
    <dbReference type="NCBI Taxonomy" id="747089"/>
    <lineage>
        <taxon>Eukaryota</taxon>
        <taxon>Fungi</taxon>
        <taxon>Fungi incertae sedis</taxon>
        <taxon>Mucoromycota</taxon>
        <taxon>Glomeromycotina</taxon>
        <taxon>Glomeromycetes</taxon>
        <taxon>Glomerales</taxon>
        <taxon>Glomeraceae</taxon>
        <taxon>Rhizophagus</taxon>
    </lineage>
</organism>